<protein>
    <submittedName>
        <fullName evidence="2">Uncharacterized protein</fullName>
    </submittedName>
</protein>
<proteinExistence type="predicted"/>
<feature type="compositionally biased region" description="Acidic residues" evidence="1">
    <location>
        <begin position="161"/>
        <end position="203"/>
    </location>
</feature>
<evidence type="ECO:0000313" key="2">
    <source>
        <dbReference type="EMBL" id="KAF1835495.1"/>
    </source>
</evidence>
<name>A0A6A5KBZ7_9PLEO</name>
<keyword evidence="3" id="KW-1185">Reference proteome</keyword>
<dbReference type="AlphaFoldDB" id="A0A6A5KBZ7"/>
<feature type="compositionally biased region" description="Polar residues" evidence="1">
    <location>
        <begin position="107"/>
        <end position="129"/>
    </location>
</feature>
<evidence type="ECO:0000256" key="1">
    <source>
        <dbReference type="SAM" id="MobiDB-lite"/>
    </source>
</evidence>
<accession>A0A6A5KBZ7</accession>
<feature type="compositionally biased region" description="Basic and acidic residues" evidence="1">
    <location>
        <begin position="134"/>
        <end position="152"/>
    </location>
</feature>
<gene>
    <name evidence="2" type="ORF">BDW02DRAFT_567966</name>
</gene>
<evidence type="ECO:0000313" key="3">
    <source>
        <dbReference type="Proteomes" id="UP000800040"/>
    </source>
</evidence>
<feature type="region of interest" description="Disordered" evidence="1">
    <location>
        <begin position="107"/>
        <end position="206"/>
    </location>
</feature>
<sequence length="236" mass="27056">MSRTVPCLPDQVLHLIRTYVAPQQYTVSDEKSDQPAPLYRPIISLSLMSQLLTRIPSFRMATNNLLTDRFTRWELLLHTVRKFLSRGNMQDERVVTNSIRADESIGHTTTGDLVTESSQSLAITSSQETSDTESAERKIQELETDDDKKESCDSLYTVEHEDTEEEYDDDESDGWSERDYEEDSEESDWDSEDDSDYEDDWEAEYGFSIPTTSAPVKQIVFPATEIPVQGRSLLDF</sequence>
<dbReference type="EMBL" id="ML975286">
    <property type="protein sequence ID" value="KAF1835495.1"/>
    <property type="molecule type" value="Genomic_DNA"/>
</dbReference>
<dbReference type="Proteomes" id="UP000800040">
    <property type="component" value="Unassembled WGS sequence"/>
</dbReference>
<reference evidence="2" key="1">
    <citation type="submission" date="2020-01" db="EMBL/GenBank/DDBJ databases">
        <authorList>
            <consortium name="DOE Joint Genome Institute"/>
            <person name="Haridas S."/>
            <person name="Albert R."/>
            <person name="Binder M."/>
            <person name="Bloem J."/>
            <person name="Labutti K."/>
            <person name="Salamov A."/>
            <person name="Andreopoulos B."/>
            <person name="Baker S.E."/>
            <person name="Barry K."/>
            <person name="Bills G."/>
            <person name="Bluhm B.H."/>
            <person name="Cannon C."/>
            <person name="Castanera R."/>
            <person name="Culley D.E."/>
            <person name="Daum C."/>
            <person name="Ezra D."/>
            <person name="Gonzalez J.B."/>
            <person name="Henrissat B."/>
            <person name="Kuo A."/>
            <person name="Liang C."/>
            <person name="Lipzen A."/>
            <person name="Lutzoni F."/>
            <person name="Magnuson J."/>
            <person name="Mondo S."/>
            <person name="Nolan M."/>
            <person name="Ohm R."/>
            <person name="Pangilinan J."/>
            <person name="Park H.-J."/>
            <person name="Ramirez L."/>
            <person name="Alfaro M."/>
            <person name="Sun H."/>
            <person name="Tritt A."/>
            <person name="Yoshinaga Y."/>
            <person name="Zwiers L.-H."/>
            <person name="Turgeon B.G."/>
            <person name="Goodwin S.B."/>
            <person name="Spatafora J.W."/>
            <person name="Crous P.W."/>
            <person name="Grigoriev I.V."/>
        </authorList>
    </citation>
    <scope>NUCLEOTIDE SEQUENCE</scope>
    <source>
        <strain evidence="2">P77</strain>
    </source>
</reference>
<organism evidence="2 3">
    <name type="scientific">Decorospora gaudefroyi</name>
    <dbReference type="NCBI Taxonomy" id="184978"/>
    <lineage>
        <taxon>Eukaryota</taxon>
        <taxon>Fungi</taxon>
        <taxon>Dikarya</taxon>
        <taxon>Ascomycota</taxon>
        <taxon>Pezizomycotina</taxon>
        <taxon>Dothideomycetes</taxon>
        <taxon>Pleosporomycetidae</taxon>
        <taxon>Pleosporales</taxon>
        <taxon>Pleosporineae</taxon>
        <taxon>Pleosporaceae</taxon>
        <taxon>Decorospora</taxon>
    </lineage>
</organism>